<keyword evidence="2" id="KW-1185">Reference proteome</keyword>
<dbReference type="AlphaFoldDB" id="A0A4Z0B1N1"/>
<comment type="caution">
    <text evidence="1">The sequence shown here is derived from an EMBL/GenBank/DDBJ whole genome shotgun (WGS) entry which is preliminary data.</text>
</comment>
<evidence type="ECO:0000313" key="1">
    <source>
        <dbReference type="EMBL" id="TFY92956.1"/>
    </source>
</evidence>
<organism evidence="1 2">
    <name type="scientific">Pseudomonas nabeulensis</name>
    <dbReference type="NCBI Taxonomy" id="2293833"/>
    <lineage>
        <taxon>Bacteria</taxon>
        <taxon>Pseudomonadati</taxon>
        <taxon>Pseudomonadota</taxon>
        <taxon>Gammaproteobacteria</taxon>
        <taxon>Pseudomonadales</taxon>
        <taxon>Pseudomonadaceae</taxon>
        <taxon>Pseudomonas</taxon>
    </lineage>
</organism>
<dbReference type="EMBL" id="QUZT01000029">
    <property type="protein sequence ID" value="TFY92956.1"/>
    <property type="molecule type" value="Genomic_DNA"/>
</dbReference>
<name>A0A4Z0B1N1_9PSED</name>
<sequence length="108" mass="12055">MTTDDLYLTQRQADFLGALYRAVRRYKADRMWKVDAAGLETYGLLLFPEIPGLEAADIDRFVRSPDATELLGKAPLANLKSTLTAAITYSADFHTLGSFLAYSKVINY</sequence>
<protein>
    <submittedName>
        <fullName evidence="1">Uncharacterized protein</fullName>
    </submittedName>
</protein>
<accession>A0A4Z0B1N1</accession>
<dbReference type="Proteomes" id="UP000297734">
    <property type="component" value="Unassembled WGS sequence"/>
</dbReference>
<proteinExistence type="predicted"/>
<reference evidence="1 2" key="1">
    <citation type="journal article" date="2019" name="Syst. Appl. Microbiol.">
        <title>New species of pathogenic Pseudomonas isolated from citrus in Tunisia: Proposal of Pseudomonas kairouanensis sp. nov. and Pseudomonas nabeulensis sp. nov.</title>
        <authorList>
            <person name="Oueslati M."/>
            <person name="Mulet M."/>
            <person name="Gomila M."/>
            <person name="Berge O."/>
            <person name="Hajlaoui M.R."/>
            <person name="Lalucat J."/>
            <person name="Sadfi-Zouaoui N."/>
            <person name="Garcia-Valdes E."/>
        </authorList>
    </citation>
    <scope>NUCLEOTIDE SEQUENCE [LARGE SCALE GENOMIC DNA]</scope>
    <source>
        <strain evidence="1 2">E10B</strain>
    </source>
</reference>
<dbReference type="RefSeq" id="WP_135309161.1">
    <property type="nucleotide sequence ID" value="NZ_QUZT01000029.1"/>
</dbReference>
<gene>
    <name evidence="1" type="ORF">DYL61_16295</name>
</gene>
<evidence type="ECO:0000313" key="2">
    <source>
        <dbReference type="Proteomes" id="UP000297734"/>
    </source>
</evidence>
<dbReference type="OrthoDB" id="9978311at2"/>